<dbReference type="AlphaFoldDB" id="A0A2H3D543"/>
<organism evidence="2 3">
    <name type="scientific">Armillaria gallica</name>
    <name type="common">Bulbous honey fungus</name>
    <name type="synonym">Armillaria bulbosa</name>
    <dbReference type="NCBI Taxonomy" id="47427"/>
    <lineage>
        <taxon>Eukaryota</taxon>
        <taxon>Fungi</taxon>
        <taxon>Dikarya</taxon>
        <taxon>Basidiomycota</taxon>
        <taxon>Agaricomycotina</taxon>
        <taxon>Agaricomycetes</taxon>
        <taxon>Agaricomycetidae</taxon>
        <taxon>Agaricales</taxon>
        <taxon>Marasmiineae</taxon>
        <taxon>Physalacriaceae</taxon>
        <taxon>Armillaria</taxon>
    </lineage>
</organism>
<keyword evidence="1" id="KW-0812">Transmembrane</keyword>
<keyword evidence="1" id="KW-1133">Transmembrane helix</keyword>
<evidence type="ECO:0000256" key="1">
    <source>
        <dbReference type="SAM" id="Phobius"/>
    </source>
</evidence>
<dbReference type="Proteomes" id="UP000217790">
    <property type="component" value="Unassembled WGS sequence"/>
</dbReference>
<accession>A0A2H3D543</accession>
<keyword evidence="3" id="KW-1185">Reference proteome</keyword>
<protein>
    <submittedName>
        <fullName evidence="2">Uncharacterized protein</fullName>
    </submittedName>
</protein>
<reference evidence="3" key="1">
    <citation type="journal article" date="2017" name="Nat. Ecol. Evol.">
        <title>Genome expansion and lineage-specific genetic innovations in the forest pathogenic fungi Armillaria.</title>
        <authorList>
            <person name="Sipos G."/>
            <person name="Prasanna A.N."/>
            <person name="Walter M.C."/>
            <person name="O'Connor E."/>
            <person name="Balint B."/>
            <person name="Krizsan K."/>
            <person name="Kiss B."/>
            <person name="Hess J."/>
            <person name="Varga T."/>
            <person name="Slot J."/>
            <person name="Riley R."/>
            <person name="Boka B."/>
            <person name="Rigling D."/>
            <person name="Barry K."/>
            <person name="Lee J."/>
            <person name="Mihaltcheva S."/>
            <person name="LaButti K."/>
            <person name="Lipzen A."/>
            <person name="Waldron R."/>
            <person name="Moloney N.M."/>
            <person name="Sperisen C."/>
            <person name="Kredics L."/>
            <person name="Vagvoelgyi C."/>
            <person name="Patrignani A."/>
            <person name="Fitzpatrick D."/>
            <person name="Nagy I."/>
            <person name="Doyle S."/>
            <person name="Anderson J.B."/>
            <person name="Grigoriev I.V."/>
            <person name="Gueldener U."/>
            <person name="Muensterkoetter M."/>
            <person name="Nagy L.G."/>
        </authorList>
    </citation>
    <scope>NUCLEOTIDE SEQUENCE [LARGE SCALE GENOMIC DNA]</scope>
    <source>
        <strain evidence="3">Ar21-2</strain>
    </source>
</reference>
<sequence length="149" mass="16382">MTGHLYPQQELPMLLYALVLRSLIGLLAAALIDKRISWCMHYGSFSAQATMGSMELVRTIWSISPPSTPKGIIRKVIWERPVTIACLERIGFAASESEKEDDYGDDEEGDRGQGDCGRLLVEDGLVETTAARLAGATWNGKTMNIMPAH</sequence>
<gene>
    <name evidence="2" type="ORF">ARMGADRAFT_1032423</name>
</gene>
<dbReference type="InParanoid" id="A0A2H3D543"/>
<keyword evidence="1" id="KW-0472">Membrane</keyword>
<evidence type="ECO:0000313" key="3">
    <source>
        <dbReference type="Proteomes" id="UP000217790"/>
    </source>
</evidence>
<name>A0A2H3D543_ARMGA</name>
<feature type="transmembrane region" description="Helical" evidence="1">
    <location>
        <begin position="13"/>
        <end position="32"/>
    </location>
</feature>
<evidence type="ECO:0000313" key="2">
    <source>
        <dbReference type="EMBL" id="PBK90381.1"/>
    </source>
</evidence>
<dbReference type="EMBL" id="KZ293665">
    <property type="protein sequence ID" value="PBK90381.1"/>
    <property type="molecule type" value="Genomic_DNA"/>
</dbReference>
<proteinExistence type="predicted"/>